<dbReference type="Gene3D" id="3.40.50.80">
    <property type="entry name" value="Nucleotide-binding domain of ferredoxin-NADP reductase (FNR) module"/>
    <property type="match status" value="1"/>
</dbReference>
<feature type="domain" description="SIP-like Rossmann fold" evidence="1">
    <location>
        <begin position="42"/>
        <end position="93"/>
    </location>
</feature>
<dbReference type="EMBL" id="JAATJN010000001">
    <property type="protein sequence ID" value="NJC56094.1"/>
    <property type="molecule type" value="Genomic_DNA"/>
</dbReference>
<dbReference type="InterPro" id="IPR039261">
    <property type="entry name" value="FNR_nucleotide-bd"/>
</dbReference>
<dbReference type="Pfam" id="PF04954">
    <property type="entry name" value="SIP"/>
    <property type="match status" value="1"/>
</dbReference>
<accession>A0A846RQ64</accession>
<sequence>MGDRTPRPEVNSWLEAIPAEVAVTVALEDDRDRGTVKALPRTEHLRALDLDSDGLYLWAAGEGGLIRQVRSVNKHDLELKKDHHYSQFYWFEGKPTG</sequence>
<evidence type="ECO:0000313" key="2">
    <source>
        <dbReference type="EMBL" id="NJC56094.1"/>
    </source>
</evidence>
<keyword evidence="3" id="KW-1185">Reference proteome</keyword>
<dbReference type="AlphaFoldDB" id="A0A846RQ64"/>
<evidence type="ECO:0000313" key="3">
    <source>
        <dbReference type="Proteomes" id="UP000576792"/>
    </source>
</evidence>
<name>A0A846RQ64_9MICO</name>
<reference evidence="2 3" key="1">
    <citation type="submission" date="2020-03" db="EMBL/GenBank/DDBJ databases">
        <title>Sequencing the genomes of 1000 actinobacteria strains.</title>
        <authorList>
            <person name="Klenk H.-P."/>
        </authorList>
    </citation>
    <scope>NUCLEOTIDE SEQUENCE [LARGE SCALE GENOMIC DNA]</scope>
    <source>
        <strain evidence="2 3">DSM 18964</strain>
    </source>
</reference>
<gene>
    <name evidence="2" type="ORF">BKA07_001129</name>
</gene>
<dbReference type="RefSeq" id="WP_167950019.1">
    <property type="nucleotide sequence ID" value="NZ_BAAAPQ010000026.1"/>
</dbReference>
<comment type="caution">
    <text evidence="2">The sequence shown here is derived from an EMBL/GenBank/DDBJ whole genome shotgun (WGS) entry which is preliminary data.</text>
</comment>
<dbReference type="Proteomes" id="UP000576792">
    <property type="component" value="Unassembled WGS sequence"/>
</dbReference>
<evidence type="ECO:0000259" key="1">
    <source>
        <dbReference type="Pfam" id="PF04954"/>
    </source>
</evidence>
<protein>
    <submittedName>
        <fullName evidence="2">NADPH-dependent ferric siderophore reductase</fullName>
    </submittedName>
</protein>
<organism evidence="2 3">
    <name type="scientific">Brevibacterium marinum</name>
    <dbReference type="NCBI Taxonomy" id="418643"/>
    <lineage>
        <taxon>Bacteria</taxon>
        <taxon>Bacillati</taxon>
        <taxon>Actinomycetota</taxon>
        <taxon>Actinomycetes</taxon>
        <taxon>Micrococcales</taxon>
        <taxon>Brevibacteriaceae</taxon>
        <taxon>Brevibacterium</taxon>
    </lineage>
</organism>
<dbReference type="InterPro" id="IPR007037">
    <property type="entry name" value="SIP_rossman_dom"/>
</dbReference>
<proteinExistence type="predicted"/>